<dbReference type="GO" id="GO:0005737">
    <property type="term" value="C:cytoplasm"/>
    <property type="evidence" value="ECO:0007669"/>
    <property type="project" value="UniProtKB-SubCell"/>
</dbReference>
<feature type="coiled-coil region" evidence="7">
    <location>
        <begin position="374"/>
        <end position="492"/>
    </location>
</feature>
<accession>A0A1M5RGN8</accession>
<proteinExistence type="inferred from homology"/>
<dbReference type="InterPro" id="IPR011890">
    <property type="entry name" value="SMC_prok"/>
</dbReference>
<name>A0A1M5RGN8_9FIRM</name>
<evidence type="ECO:0000256" key="7">
    <source>
        <dbReference type="HAMAP-Rule" id="MF_01894"/>
    </source>
</evidence>
<dbReference type="OrthoDB" id="9808768at2"/>
<protein>
    <recommendedName>
        <fullName evidence="7">Chromosome partition protein Smc</fullName>
    </recommendedName>
</protein>
<dbReference type="CDD" id="cd03278">
    <property type="entry name" value="ABC_SMC_barmotin"/>
    <property type="match status" value="1"/>
</dbReference>
<dbReference type="FunFam" id="3.40.50.300:FF:000984">
    <property type="entry name" value="Chromosome partition protein Smc"/>
    <property type="match status" value="1"/>
</dbReference>
<feature type="domain" description="SMC hinge" evidence="8">
    <location>
        <begin position="525"/>
        <end position="642"/>
    </location>
</feature>
<dbReference type="Pfam" id="PF06470">
    <property type="entry name" value="SMC_hinge"/>
    <property type="match status" value="1"/>
</dbReference>
<dbReference type="GO" id="GO:0016887">
    <property type="term" value="F:ATP hydrolysis activity"/>
    <property type="evidence" value="ECO:0007669"/>
    <property type="project" value="InterPro"/>
</dbReference>
<evidence type="ECO:0000313" key="10">
    <source>
        <dbReference type="Proteomes" id="UP000184032"/>
    </source>
</evidence>
<dbReference type="GO" id="GO:0006260">
    <property type="term" value="P:DNA replication"/>
    <property type="evidence" value="ECO:0007669"/>
    <property type="project" value="UniProtKB-UniRule"/>
</dbReference>
<dbReference type="SUPFAM" id="SSF75553">
    <property type="entry name" value="Smc hinge domain"/>
    <property type="match status" value="1"/>
</dbReference>
<evidence type="ECO:0000256" key="5">
    <source>
        <dbReference type="ARBA" id="ARBA00023054"/>
    </source>
</evidence>
<dbReference type="STRING" id="1120995.SAMN02745245_00902"/>
<dbReference type="InterPro" id="IPR010935">
    <property type="entry name" value="SMC_hinge"/>
</dbReference>
<feature type="coiled-coil region" evidence="7">
    <location>
        <begin position="869"/>
        <end position="897"/>
    </location>
</feature>
<organism evidence="9 10">
    <name type="scientific">Anaerosphaera aminiphila DSM 21120</name>
    <dbReference type="NCBI Taxonomy" id="1120995"/>
    <lineage>
        <taxon>Bacteria</taxon>
        <taxon>Bacillati</taxon>
        <taxon>Bacillota</taxon>
        <taxon>Tissierellia</taxon>
        <taxon>Tissierellales</taxon>
        <taxon>Peptoniphilaceae</taxon>
        <taxon>Anaerosphaera</taxon>
    </lineage>
</organism>
<dbReference type="RefSeq" id="WP_073184163.1">
    <property type="nucleotide sequence ID" value="NZ_FQXI01000005.1"/>
</dbReference>
<evidence type="ECO:0000256" key="2">
    <source>
        <dbReference type="ARBA" id="ARBA00022490"/>
    </source>
</evidence>
<dbReference type="GO" id="GO:0005694">
    <property type="term" value="C:chromosome"/>
    <property type="evidence" value="ECO:0007669"/>
    <property type="project" value="InterPro"/>
</dbReference>
<dbReference type="GO" id="GO:0007059">
    <property type="term" value="P:chromosome segregation"/>
    <property type="evidence" value="ECO:0007669"/>
    <property type="project" value="UniProtKB-UniRule"/>
</dbReference>
<dbReference type="InterPro" id="IPR036277">
    <property type="entry name" value="SMC_hinge_sf"/>
</dbReference>
<dbReference type="AlphaFoldDB" id="A0A1M5RGN8"/>
<keyword evidence="6 7" id="KW-0238">DNA-binding</keyword>
<feature type="binding site" evidence="7">
    <location>
        <begin position="32"/>
        <end position="39"/>
    </location>
    <ligand>
        <name>ATP</name>
        <dbReference type="ChEBI" id="CHEBI:30616"/>
    </ligand>
</feature>
<dbReference type="SUPFAM" id="SSF52540">
    <property type="entry name" value="P-loop containing nucleoside triphosphate hydrolases"/>
    <property type="match status" value="1"/>
</dbReference>
<dbReference type="GO" id="GO:0005524">
    <property type="term" value="F:ATP binding"/>
    <property type="evidence" value="ECO:0007669"/>
    <property type="project" value="UniProtKB-UniRule"/>
</dbReference>
<dbReference type="Gene3D" id="1.20.1060.20">
    <property type="match status" value="1"/>
</dbReference>
<dbReference type="Gene3D" id="3.30.70.1620">
    <property type="match status" value="1"/>
</dbReference>
<sequence length="1182" mass="136415">MYLKTLYIQGFKSFAQKTKIEFNNKITGIVGPNGSGKSNISDAIMWVLGETSVKSLRGSKMEDVIFSGTDSKRPLGFAEVSIVFDNTDRTLPLEYNEISVTRRMYRSLESEFLINNVKCRLKDIKELFMDTGIGKDGYSLIGQGKIESILSNRPEQRRAVFEEAAGISKYKMRKLETENKLKRTEDNIVRLNDIISEIKQREEILKVESENAIKYKELFNELKTLEITNAFTEIDKYKQSKDKLDEKENTLNLQEIELKESLEAVNKEKISLESEIGELESKIEEFQKLEVEDNRNYERLISQLSLISEKKEFTKNTLEQNKNTLSELNINIDNREKSKIELQENLKVSVDNESEILNSIELLQRDLNISLERRSEVEKSLEQDNAELIELHREKSEIDSKISISNSLMEEKKSRLENLNKNLKTLNDNNLEIENNLKEILLKKSKLSSESTALESKKETLNSDINSLEAEVNSLEKNLLEYKTKFERENARYIALKNLSENYEGYNKSVKSFMNYTKKRENFSKSLVGPVADNIKVDEKYEKAISVALGGSLQNIIIESEQDAKEMIKLLNREKLGRVTFLPINRMSSKAPSIKLESFKESGILGFAYDLVSFDQKYENVFKNLLGRIVVATDFDSALDFSKKTKNSYRIVTLNGDSLNIGGSITGGNISKHSTEILSRKNEIDLIKEEVKNVQNLYNETLTVFESKMKSLEDLQSNLNSSREELFKVSSEILSLENTYNNINVSKDNNDSYLKKYNVEREEIEISILEDEKILKDNREKLIEIEKVLSNKSEVNISAESNLTNIKQEIDTKVEKVNEEKLKLVKIQNEIENITGEIKRLEVDNSSDNIKIENILVQNKNSALDVDIREAEEKKIKDDLEEMKELLSEKSRKIIEEKLLKDEKKELHSKSLESSFKYQNDLFEIERKITKLNSDREKFEYSITSILDKMKIEYEIEEEDIKNLIEYKSHKLLLENIEKLKNNIRKLGEVNIFSIEEYKSVSERLQFNLEQKEDLLNSKEEIQSIIKKLDSEMKILFKESFIKISKYFNEIFRILFNGGRAEIEIDGDDELSSGIEIKAQPPGKRFQSLSLLSGGERSLTAVALLFALLKVRPAPFCILDEIDAALDDANIKRYADYLMTLKDMQFIIITHRKLTMEIANVLYGVTMEEKGVSKIISVELKD</sequence>
<dbReference type="PIRSF" id="PIRSF005719">
    <property type="entry name" value="SMC"/>
    <property type="match status" value="1"/>
</dbReference>
<evidence type="ECO:0000256" key="1">
    <source>
        <dbReference type="ARBA" id="ARBA00004496"/>
    </source>
</evidence>
<dbReference type="FunFam" id="3.40.50.300:FF:000901">
    <property type="entry name" value="Chromosome partition protein Smc"/>
    <property type="match status" value="1"/>
</dbReference>
<keyword evidence="2 7" id="KW-0963">Cytoplasm</keyword>
<keyword evidence="10" id="KW-1185">Reference proteome</keyword>
<feature type="coiled-coil region" evidence="7">
    <location>
        <begin position="705"/>
        <end position="732"/>
    </location>
</feature>
<evidence type="ECO:0000313" key="9">
    <source>
        <dbReference type="EMBL" id="SHH25465.1"/>
    </source>
</evidence>
<feature type="coiled-coil region" evidence="7">
    <location>
        <begin position="167"/>
        <end position="201"/>
    </location>
</feature>
<reference evidence="9 10" key="1">
    <citation type="submission" date="2016-11" db="EMBL/GenBank/DDBJ databases">
        <authorList>
            <person name="Jaros S."/>
            <person name="Januszkiewicz K."/>
            <person name="Wedrychowicz H."/>
        </authorList>
    </citation>
    <scope>NUCLEOTIDE SEQUENCE [LARGE SCALE GENOMIC DNA]</scope>
    <source>
        <strain evidence="9 10">DSM 21120</strain>
    </source>
</reference>
<comment type="subunit">
    <text evidence="7">Homodimer.</text>
</comment>
<comment type="subcellular location">
    <subcellularLocation>
        <location evidence="1 7">Cytoplasm</location>
    </subcellularLocation>
</comment>
<dbReference type="Gene3D" id="3.40.50.300">
    <property type="entry name" value="P-loop containing nucleotide triphosphate hydrolases"/>
    <property type="match status" value="2"/>
</dbReference>
<dbReference type="InterPro" id="IPR003395">
    <property type="entry name" value="RecF/RecN/SMC_N"/>
</dbReference>
<comment type="domain">
    <text evidence="7">Contains large globular domains required for ATP hydrolysis at each terminus and a third globular domain forming a flexible hinge near the middle of the molecule. These domains are separated by coiled-coil structures.</text>
</comment>
<keyword evidence="5 7" id="KW-0175">Coiled coil</keyword>
<dbReference type="SMART" id="SM00968">
    <property type="entry name" value="SMC_hinge"/>
    <property type="match status" value="1"/>
</dbReference>
<evidence type="ECO:0000256" key="6">
    <source>
        <dbReference type="ARBA" id="ARBA00023125"/>
    </source>
</evidence>
<dbReference type="GO" id="GO:0030261">
    <property type="term" value="P:chromosome condensation"/>
    <property type="evidence" value="ECO:0007669"/>
    <property type="project" value="InterPro"/>
</dbReference>
<evidence type="ECO:0000256" key="4">
    <source>
        <dbReference type="ARBA" id="ARBA00022840"/>
    </source>
</evidence>
<keyword evidence="3 7" id="KW-0547">Nucleotide-binding</keyword>
<dbReference type="InterPro" id="IPR027417">
    <property type="entry name" value="P-loop_NTPase"/>
</dbReference>
<dbReference type="Proteomes" id="UP000184032">
    <property type="component" value="Unassembled WGS sequence"/>
</dbReference>
<dbReference type="GO" id="GO:0007062">
    <property type="term" value="P:sister chromatid cohesion"/>
    <property type="evidence" value="ECO:0007669"/>
    <property type="project" value="InterPro"/>
</dbReference>
<feature type="coiled-coil region" evidence="7">
    <location>
        <begin position="947"/>
        <end position="1032"/>
    </location>
</feature>
<dbReference type="GO" id="GO:0003677">
    <property type="term" value="F:DNA binding"/>
    <property type="evidence" value="ECO:0007669"/>
    <property type="project" value="UniProtKB-UniRule"/>
</dbReference>
<dbReference type="EMBL" id="FQXI01000005">
    <property type="protein sequence ID" value="SHH25465.1"/>
    <property type="molecule type" value="Genomic_DNA"/>
</dbReference>
<dbReference type="Pfam" id="PF02463">
    <property type="entry name" value="SMC_N"/>
    <property type="match status" value="2"/>
</dbReference>
<dbReference type="PANTHER" id="PTHR43977">
    <property type="entry name" value="STRUCTURAL MAINTENANCE OF CHROMOSOMES PROTEIN 3"/>
    <property type="match status" value="1"/>
</dbReference>
<dbReference type="HAMAP" id="MF_01894">
    <property type="entry name" value="Smc_prok"/>
    <property type="match status" value="1"/>
</dbReference>
<evidence type="ECO:0000256" key="3">
    <source>
        <dbReference type="ARBA" id="ARBA00022741"/>
    </source>
</evidence>
<evidence type="ECO:0000259" key="8">
    <source>
        <dbReference type="SMART" id="SM00968"/>
    </source>
</evidence>
<keyword evidence="4 7" id="KW-0067">ATP-binding</keyword>
<dbReference type="NCBIfam" id="TIGR02168">
    <property type="entry name" value="SMC_prok_B"/>
    <property type="match status" value="1"/>
</dbReference>
<gene>
    <name evidence="7" type="primary">smc</name>
    <name evidence="9" type="ORF">SAMN02745245_00902</name>
</gene>
<comment type="function">
    <text evidence="7">Required for chromosome condensation and partitioning.</text>
</comment>
<feature type="coiled-coil region" evidence="7">
    <location>
        <begin position="817"/>
        <end position="844"/>
    </location>
</feature>
<dbReference type="InterPro" id="IPR024704">
    <property type="entry name" value="SMC"/>
</dbReference>
<feature type="coiled-coil region" evidence="7">
    <location>
        <begin position="227"/>
        <end position="345"/>
    </location>
</feature>
<comment type="similarity">
    <text evidence="7">Belongs to the SMC family.</text>
</comment>